<dbReference type="Pfam" id="PF13189">
    <property type="entry name" value="Cytidylate_kin2"/>
    <property type="match status" value="1"/>
</dbReference>
<dbReference type="eggNOG" id="COG1102">
    <property type="taxonomic scope" value="Bacteria"/>
</dbReference>
<reference evidence="1" key="1">
    <citation type="journal article" date="2014" name="Genome Announc.">
        <title>Draft genome sequences of the altered schaedler flora, a defined bacterial community from gnotobiotic mice.</title>
        <authorList>
            <person name="Wannemuehler M.J."/>
            <person name="Overstreet A.M."/>
            <person name="Ward D.V."/>
            <person name="Phillips G.J."/>
        </authorList>
    </citation>
    <scope>NUCLEOTIDE SEQUENCE</scope>
    <source>
        <strain evidence="1">ASF457</strain>
    </source>
</reference>
<dbReference type="eggNOG" id="COG2364">
    <property type="taxonomic scope" value="Bacteria"/>
</dbReference>
<dbReference type="Pfam" id="PF19700">
    <property type="entry name" value="DUF6198"/>
    <property type="match status" value="1"/>
</dbReference>
<gene>
    <name evidence="1" type="ORF">N508_001278</name>
</gene>
<protein>
    <submittedName>
        <fullName evidence="1">Uncharacterized protein</fullName>
    </submittedName>
</protein>
<dbReference type="EMBL" id="CP097562">
    <property type="protein sequence ID" value="USF24196.1"/>
    <property type="molecule type" value="Genomic_DNA"/>
</dbReference>
<dbReference type="OrthoDB" id="87655at2"/>
<organism evidence="1 2">
    <name type="scientific">Mucispirillum schaedleri ASF457</name>
    <dbReference type="NCBI Taxonomy" id="1379858"/>
    <lineage>
        <taxon>Bacteria</taxon>
        <taxon>Pseudomonadati</taxon>
        <taxon>Deferribacterota</taxon>
        <taxon>Deferribacteres</taxon>
        <taxon>Deferribacterales</taxon>
        <taxon>Mucispirillaceae</taxon>
        <taxon>Mucispirillum</taxon>
    </lineage>
</organism>
<dbReference type="InterPro" id="IPR027417">
    <property type="entry name" value="P-loop_NTPase"/>
</dbReference>
<dbReference type="RefSeq" id="WP_023275565.1">
    <property type="nucleotide sequence ID" value="NZ_CP097562.1"/>
</dbReference>
<accession>V2QGZ4</accession>
<dbReference type="KEGG" id="msch:N508_001278"/>
<dbReference type="SUPFAM" id="SSF52540">
    <property type="entry name" value="P-loop containing nucleoside triphosphate hydrolases"/>
    <property type="match status" value="1"/>
</dbReference>
<reference evidence="1" key="2">
    <citation type="submission" date="2022-05" db="EMBL/GenBank/DDBJ databases">
        <authorList>
            <person name="Proctor A.L."/>
            <person name="Phillips G.J."/>
            <person name="Wannemuehler M.J."/>
        </authorList>
    </citation>
    <scope>NUCLEOTIDE SEQUENCE</scope>
    <source>
        <strain evidence="1">ASF457</strain>
    </source>
</reference>
<dbReference type="PANTHER" id="PTHR40078:SF1">
    <property type="entry name" value="INTEGRAL MEMBRANE PROTEIN"/>
    <property type="match status" value="1"/>
</dbReference>
<evidence type="ECO:0000313" key="2">
    <source>
        <dbReference type="Proteomes" id="UP000017429"/>
    </source>
</evidence>
<reference evidence="1" key="3">
    <citation type="submission" date="2022-06" db="EMBL/GenBank/DDBJ databases">
        <title>Resources to Facilitate Use of the Altered Schaedler Flora (ASF) Mouse Model to Study Microbiome Function.</title>
        <authorList>
            <person name="Proctor A."/>
            <person name="Parvinroo S."/>
            <person name="Richie T."/>
            <person name="Jia X."/>
            <person name="Lee S.T.M."/>
            <person name="Karp P.D."/>
            <person name="Paley S."/>
            <person name="Kostic A.D."/>
            <person name="Pierre J.F."/>
            <person name="Wannemuehler M.J."/>
            <person name="Phillips G.J."/>
        </authorList>
    </citation>
    <scope>NUCLEOTIDE SEQUENCE</scope>
    <source>
        <strain evidence="1">ASF457</strain>
    </source>
</reference>
<dbReference type="PANTHER" id="PTHR40078">
    <property type="entry name" value="INTEGRAL MEMBRANE PROTEIN-RELATED"/>
    <property type="match status" value="1"/>
</dbReference>
<dbReference type="AlphaFoldDB" id="V2QGZ4"/>
<evidence type="ECO:0000313" key="1">
    <source>
        <dbReference type="EMBL" id="USF24196.1"/>
    </source>
</evidence>
<sequence>MSKSLFIERLIVSIFGLFLMSLGISFAVRSNLGITPISCPPYVLSHYFTNYTLGQLTVGMHITMIIAQVIILRKDFPKSQYSQTLVSFLFGFLIDGSMWLTQSITAPNYLVQILYVLLGSLLVSIGIIFEVTPKLLYLAGDGLMITVARVLNRPFGQIKVVFDITLVSFSIMAGLLLLNHIIGVREGTIISAVLVGIIIAKLNPVISPFILRFLERREKHKDKVQGYNIITIGRELGSGGREIGQKLAKKLGWKFIDREFIRDAVIKSGLSGDFVERNDQQMTSAEKLLRYISMDNIFNDENLSDNDKLFIAQSKIIKDAALKGRCVIVGRCADVVLYDCDSCFNIFISADKEFAKKRVAEEFKLTEDEAVKYIDKINHLRSNHYNYYTGRTWGEPSRYDMYIKSSSLGVDRAVDAVYNAVKQNK</sequence>
<dbReference type="Gene3D" id="3.40.50.300">
    <property type="entry name" value="P-loop containing nucleotide triphosphate hydrolases"/>
    <property type="match status" value="1"/>
</dbReference>
<dbReference type="Proteomes" id="UP000017429">
    <property type="component" value="Chromosome"/>
</dbReference>
<proteinExistence type="predicted"/>
<keyword evidence="2" id="KW-1185">Reference proteome</keyword>
<dbReference type="InterPro" id="IPR038750">
    <property type="entry name" value="YczE/YyaS-like"/>
</dbReference>
<name>V2QGZ4_9BACT</name>